<organism evidence="7 8">
    <name type="scientific">Magallana gigas</name>
    <name type="common">Pacific oyster</name>
    <name type="synonym">Crassostrea gigas</name>
    <dbReference type="NCBI Taxonomy" id="29159"/>
    <lineage>
        <taxon>Eukaryota</taxon>
        <taxon>Metazoa</taxon>
        <taxon>Spiralia</taxon>
        <taxon>Lophotrochozoa</taxon>
        <taxon>Mollusca</taxon>
        <taxon>Bivalvia</taxon>
        <taxon>Autobranchia</taxon>
        <taxon>Pteriomorphia</taxon>
        <taxon>Ostreida</taxon>
        <taxon>Ostreoidea</taxon>
        <taxon>Ostreidae</taxon>
        <taxon>Magallana</taxon>
    </lineage>
</organism>
<dbReference type="Pfam" id="PF00093">
    <property type="entry name" value="VWC"/>
    <property type="match status" value="1"/>
</dbReference>
<keyword evidence="4" id="KW-0732">Signal</keyword>
<dbReference type="SMART" id="SM00135">
    <property type="entry name" value="LY"/>
    <property type="match status" value="9"/>
</dbReference>
<sequence length="1618" mass="176965">MELAFLVFGALWYKVLCEELYVTTPTSVLHIDTSTSQTSTIVTKENGRLLGLAADWRGGRLYYTDVSPTGGGIYTANLQGGDVRKLPIQYPGMEPVGLAVDWVYRHLYWTDTVYRAVMMSNLDGTGRVTIMTENLITPRGIAVDPKRRELYVGDQGKHAVQVCGLDGRNCRELNVTDDSATFWPNQIAIDYATKKVHWIDGWVPALYSCSVGGTHCQRKTGNLSTELGSNPAFGLAVGQSGQLYLSTLRNQSLYRSSLDLDLTSVQIASLDTKMFFLLRKEAASNQPTVVTSNPCATNKGGCSDICVPHSGDSFTCMCPDASGKLPVNKICQPPNQFLLFTDISKGIVGLANVDDSEIQTTIMRAVKPLAVTYHQNEKKVYFADARLRTIYKCNLDGSDVETVLNSSHGIGQVEGLSIDYRQNRLYFSNMGFEEYDGVLRSWHTIEMVDLDTKKRRTIVTSLEKPRAVVVDSDRRVLYYTDWGSAGHVGKVALDGSNRVVLTTAENPNDLIISDNKLLIINNKQPTAEIIEIDLANSNSAISRRQLSSVEPLSLAVSGDNLLVSSFTGGLNIYNKPSLGQTLRSSFGHFTRMIVVDTTGTMKKDEGVCSASGSCSDICVTSSQSDFFTCLCPTNTFTELTIDRLSCQEPNSYILFADIDGIKMVPQENTGDNHVYTIVYPSADCSHFYGLVVDDNQQYIYFSALQGNSIFRANVDGSDVQRFVTDAKGKVTSLALSRGDLFWTTTNTNDNSTGAIVHCNTEDTNRMVTVMYNTTAEPLDIAADESNIYWTERGRSGVERFDRRESTTRSSVDDEVQTSAIALTVPSRHLLYATDSTVIIRRFPTTTGTISFTSSLTDTIAESGARTLMATRQFLYLSRWWGNSTGSVRRHDLTTMRSYDVTRAAVRPGQMVYISNQTPNVQDKVGSCPSIGSCSSTACFLDVDCYGSSKCCGTSQCTRCSVPEQGLNCIKDGVFIENSGGAVNIGCEKCSCLNGNLTCAPLACPDLGSCPTENQIQPSSGSCCPLCSAITVCSSPPTIESCPTSEKSLRLPSNSDRVNVTLDDVIFATTYGKSCSGQKLKLDFTDTSIKYRPYLQTVTVSASDKHGTATCKISVNVIDNTKPAFDSCPSGVLQMYVTESNRVVTWSPITARDNSGDVKVTADTQNGIELLPGLYDIHYEAVDGSGNSEACSFSINVTMLQACKSPPIPFNGLLSCKDATELTCQLENCNAGYLNTLSLPKQTYTCDQTSGQWVPPFPSNFTNVCVKPAPLIIQREYIFEFSCPDSKFDELDLQQCISNARLCPRDDIKLCDRPFKQIGSSVVSNSRIVMWMEGVLPYGGDMVGLTTRMNNTGDMIEEFFQTGDFETKCPRISCAFSRATSEPDTRKCEVGSKTFLVSGKEICAPCPAGWYFANGDCSECPANTYQERTGQTMCMPCPERGFSAIGSFLQSHCNIYDPLAASEQTDTFVIKIVAVAVGILIVILAAVSIVCFVRRKRVSQKYPSGGNFENPVFMGHGNEAFAGPSVDEYDHITAYKMQPVTQAQHFKTKEGDGYYEGGATLPNDDHSCQGLEAASNGASNKAIQEADYSHFDDFDSPNERLLADSDVKKNNVYSIVQRS</sequence>
<dbReference type="Gene3D" id="6.20.200.20">
    <property type="match status" value="1"/>
</dbReference>
<keyword evidence="8" id="KW-1185">Reference proteome</keyword>
<evidence type="ECO:0000256" key="4">
    <source>
        <dbReference type="SAM" id="SignalP"/>
    </source>
</evidence>
<keyword evidence="3" id="KW-1133">Transmembrane helix</keyword>
<keyword evidence="1" id="KW-0677">Repeat</keyword>
<dbReference type="EnsemblMetazoa" id="G21458.1">
    <property type="protein sequence ID" value="G21458.1:cds"/>
    <property type="gene ID" value="G21458"/>
</dbReference>
<evidence type="ECO:0000256" key="1">
    <source>
        <dbReference type="ARBA" id="ARBA00022737"/>
    </source>
</evidence>
<dbReference type="InterPro" id="IPR050778">
    <property type="entry name" value="Cueball_EGF_LRP_Nidogen"/>
</dbReference>
<dbReference type="Pfam" id="PF02494">
    <property type="entry name" value="HYR"/>
    <property type="match status" value="1"/>
</dbReference>
<proteinExistence type="predicted"/>
<name>A0A8W8JX72_MAGGI</name>
<reference evidence="7" key="1">
    <citation type="submission" date="2022-08" db="UniProtKB">
        <authorList>
            <consortium name="EnsemblMetazoa"/>
        </authorList>
    </citation>
    <scope>IDENTIFICATION</scope>
    <source>
        <strain evidence="7">05x7-T-G4-1.051#20</strain>
    </source>
</reference>
<evidence type="ECO:0000313" key="8">
    <source>
        <dbReference type="Proteomes" id="UP000005408"/>
    </source>
</evidence>
<dbReference type="InterPro" id="IPR001007">
    <property type="entry name" value="VWF_dom"/>
</dbReference>
<feature type="domain" description="HYR" evidence="6">
    <location>
        <begin position="1117"/>
        <end position="1198"/>
    </location>
</feature>
<feature type="repeat" description="LDL-receptor class B" evidence="2">
    <location>
        <begin position="105"/>
        <end position="147"/>
    </location>
</feature>
<protein>
    <recommendedName>
        <fullName evidence="9">Low-density lipoprotein receptor-related protein 4</fullName>
    </recommendedName>
</protein>
<dbReference type="Pfam" id="PF07699">
    <property type="entry name" value="Ephrin_rec_like"/>
    <property type="match status" value="1"/>
</dbReference>
<dbReference type="Gene3D" id="2.10.50.10">
    <property type="entry name" value="Tumor Necrosis Factor Receptor, subunit A, domain 2"/>
    <property type="match status" value="1"/>
</dbReference>
<dbReference type="InterPro" id="IPR011641">
    <property type="entry name" value="Tyr-kin_ephrin_A/B_rcpt-like"/>
</dbReference>
<evidence type="ECO:0000259" key="5">
    <source>
        <dbReference type="PROSITE" id="PS50184"/>
    </source>
</evidence>
<dbReference type="Pfam" id="PF00058">
    <property type="entry name" value="Ldl_recept_b"/>
    <property type="match status" value="1"/>
</dbReference>
<dbReference type="SMART" id="SM01411">
    <property type="entry name" value="Ephrin_rec_like"/>
    <property type="match status" value="1"/>
</dbReference>
<evidence type="ECO:0000313" key="7">
    <source>
        <dbReference type="EnsemblMetazoa" id="G21458.1:cds"/>
    </source>
</evidence>
<dbReference type="PROSITE" id="PS50184">
    <property type="entry name" value="VWFC_2"/>
    <property type="match status" value="1"/>
</dbReference>
<dbReference type="SUPFAM" id="SSF63825">
    <property type="entry name" value="YWTD domain"/>
    <property type="match status" value="2"/>
</dbReference>
<keyword evidence="3" id="KW-0812">Transmembrane</keyword>
<feature type="transmembrane region" description="Helical" evidence="3">
    <location>
        <begin position="1467"/>
        <end position="1492"/>
    </location>
</feature>
<dbReference type="PROSITE" id="PS51120">
    <property type="entry name" value="LDLRB"/>
    <property type="match status" value="2"/>
</dbReference>
<feature type="repeat" description="LDL-receptor class B" evidence="2">
    <location>
        <begin position="378"/>
        <end position="422"/>
    </location>
</feature>
<dbReference type="PROSITE" id="PS01208">
    <property type="entry name" value="VWFC_1"/>
    <property type="match status" value="1"/>
</dbReference>
<dbReference type="GO" id="GO:0042813">
    <property type="term" value="F:Wnt receptor activity"/>
    <property type="evidence" value="ECO:0007669"/>
    <property type="project" value="TreeGrafter"/>
</dbReference>
<evidence type="ECO:0000259" key="6">
    <source>
        <dbReference type="PROSITE" id="PS50825"/>
    </source>
</evidence>
<dbReference type="PANTHER" id="PTHR46513:SF13">
    <property type="entry name" value="EGF-LIKE DOMAIN-CONTAINING PROTEIN"/>
    <property type="match status" value="1"/>
</dbReference>
<accession>A0A8W8JX72</accession>
<dbReference type="PANTHER" id="PTHR46513">
    <property type="entry name" value="VITELLOGENIN RECEPTOR-LIKE PROTEIN-RELATED-RELATED"/>
    <property type="match status" value="1"/>
</dbReference>
<dbReference type="InterPro" id="IPR011042">
    <property type="entry name" value="6-blade_b-propeller_TolB-like"/>
</dbReference>
<dbReference type="SUPFAM" id="SSF101898">
    <property type="entry name" value="NHL repeat"/>
    <property type="match status" value="1"/>
</dbReference>
<dbReference type="SMART" id="SM00214">
    <property type="entry name" value="VWC"/>
    <property type="match status" value="1"/>
</dbReference>
<dbReference type="InterPro" id="IPR000033">
    <property type="entry name" value="LDLR_classB_rpt"/>
</dbReference>
<dbReference type="Proteomes" id="UP000005408">
    <property type="component" value="Unassembled WGS sequence"/>
</dbReference>
<dbReference type="GO" id="GO:0005886">
    <property type="term" value="C:plasma membrane"/>
    <property type="evidence" value="ECO:0007669"/>
    <property type="project" value="TreeGrafter"/>
</dbReference>
<dbReference type="PROSITE" id="PS50825">
    <property type="entry name" value="HYR"/>
    <property type="match status" value="1"/>
</dbReference>
<dbReference type="Gene3D" id="2.120.10.30">
    <property type="entry name" value="TolB, C-terminal domain"/>
    <property type="match status" value="3"/>
</dbReference>
<dbReference type="GO" id="GO:0060070">
    <property type="term" value="P:canonical Wnt signaling pathway"/>
    <property type="evidence" value="ECO:0007669"/>
    <property type="project" value="TreeGrafter"/>
</dbReference>
<dbReference type="Gene3D" id="2.10.25.10">
    <property type="entry name" value="Laminin"/>
    <property type="match status" value="1"/>
</dbReference>
<feature type="signal peptide" evidence="4">
    <location>
        <begin position="1"/>
        <end position="17"/>
    </location>
</feature>
<keyword evidence="3" id="KW-0472">Membrane</keyword>
<evidence type="ECO:0000256" key="3">
    <source>
        <dbReference type="SAM" id="Phobius"/>
    </source>
</evidence>
<evidence type="ECO:0000256" key="2">
    <source>
        <dbReference type="PROSITE-ProRule" id="PRU00461"/>
    </source>
</evidence>
<dbReference type="InterPro" id="IPR003410">
    <property type="entry name" value="HYR_dom"/>
</dbReference>
<evidence type="ECO:0008006" key="9">
    <source>
        <dbReference type="Google" id="ProtNLM"/>
    </source>
</evidence>
<feature type="chain" id="PRO_5036502052" description="Low-density lipoprotein receptor-related protein 4" evidence="4">
    <location>
        <begin position="18"/>
        <end position="1618"/>
    </location>
</feature>
<feature type="domain" description="VWFC" evidence="5">
    <location>
        <begin position="966"/>
        <end position="1027"/>
    </location>
</feature>
<dbReference type="GO" id="GO:0017147">
    <property type="term" value="F:Wnt-protein binding"/>
    <property type="evidence" value="ECO:0007669"/>
    <property type="project" value="TreeGrafter"/>
</dbReference>